<protein>
    <submittedName>
        <fullName evidence="3">Sarcosine oxidase subunit beta</fullName>
        <ecNumber evidence="3">1.5.3.1</ecNumber>
    </submittedName>
</protein>
<dbReference type="Gene3D" id="3.50.50.60">
    <property type="entry name" value="FAD/NAD(P)-binding domain"/>
    <property type="match status" value="1"/>
</dbReference>
<reference evidence="3" key="1">
    <citation type="submission" date="2016-02" db="EMBL/GenBank/DDBJ databases">
        <title>Draft Genome Sequence of Sporotomaculum syntrophicum Strain FB, a Syntrophic Benzoate Degrader.</title>
        <authorList>
            <person name="Nobu M.K."/>
            <person name="Narihiro T."/>
            <person name="Qiu Y.-L."/>
            <person name="Ohashi A."/>
            <person name="Liu W.-T."/>
            <person name="Yuji S."/>
        </authorList>
    </citation>
    <scope>NUCLEOTIDE SEQUENCE</scope>
    <source>
        <strain evidence="3">FB</strain>
    </source>
</reference>
<dbReference type="PANTHER" id="PTHR13847">
    <property type="entry name" value="SARCOSINE DEHYDROGENASE-RELATED"/>
    <property type="match status" value="1"/>
</dbReference>
<dbReference type="InterPro" id="IPR036188">
    <property type="entry name" value="FAD/NAD-bd_sf"/>
</dbReference>
<name>A0A9D2WNG4_9FIRM</name>
<organism evidence="3 4">
    <name type="scientific">Sporotomaculum syntrophicum</name>
    <dbReference type="NCBI Taxonomy" id="182264"/>
    <lineage>
        <taxon>Bacteria</taxon>
        <taxon>Bacillati</taxon>
        <taxon>Bacillota</taxon>
        <taxon>Clostridia</taxon>
        <taxon>Eubacteriales</taxon>
        <taxon>Desulfallaceae</taxon>
        <taxon>Sporotomaculum</taxon>
    </lineage>
</organism>
<dbReference type="GO" id="GO:0008115">
    <property type="term" value="F:sarcosine oxidase activity"/>
    <property type="evidence" value="ECO:0007669"/>
    <property type="project" value="UniProtKB-EC"/>
</dbReference>
<dbReference type="InterPro" id="IPR006076">
    <property type="entry name" value="FAD-dep_OxRdtase"/>
</dbReference>
<dbReference type="EMBL" id="LSRS01000007">
    <property type="protein sequence ID" value="KAF1084123.1"/>
    <property type="molecule type" value="Genomic_DNA"/>
</dbReference>
<dbReference type="EC" id="1.5.3.1" evidence="3"/>
<dbReference type="SUPFAM" id="SSF51905">
    <property type="entry name" value="FAD/NAD(P)-binding domain"/>
    <property type="match status" value="1"/>
</dbReference>
<evidence type="ECO:0000313" key="3">
    <source>
        <dbReference type="EMBL" id="KAF1084123.1"/>
    </source>
</evidence>
<dbReference type="Proteomes" id="UP000798488">
    <property type="component" value="Unassembled WGS sequence"/>
</dbReference>
<keyword evidence="4" id="KW-1185">Reference proteome</keyword>
<gene>
    <name evidence="3" type="primary">soxB</name>
    <name evidence="3" type="ORF">SPSYN_02776</name>
</gene>
<evidence type="ECO:0000256" key="1">
    <source>
        <dbReference type="ARBA" id="ARBA00023002"/>
    </source>
</evidence>
<evidence type="ECO:0000259" key="2">
    <source>
        <dbReference type="Pfam" id="PF01266"/>
    </source>
</evidence>
<dbReference type="SUPFAM" id="SSF54373">
    <property type="entry name" value="FAD-linked reductases, C-terminal domain"/>
    <property type="match status" value="1"/>
</dbReference>
<dbReference type="Gene3D" id="3.30.9.10">
    <property type="entry name" value="D-Amino Acid Oxidase, subunit A, domain 2"/>
    <property type="match status" value="1"/>
</dbReference>
<comment type="caution">
    <text evidence="3">The sequence shown here is derived from an EMBL/GenBank/DDBJ whole genome shotgun (WGS) entry which is preliminary data.</text>
</comment>
<dbReference type="PANTHER" id="PTHR13847:SF287">
    <property type="entry name" value="FAD-DEPENDENT OXIDOREDUCTASE DOMAIN-CONTAINING PROTEIN 1"/>
    <property type="match status" value="1"/>
</dbReference>
<dbReference type="AlphaFoldDB" id="A0A9D2WNG4"/>
<accession>A0A9D2WNG4</accession>
<proteinExistence type="predicted"/>
<dbReference type="OrthoDB" id="9794226at2"/>
<keyword evidence="1 3" id="KW-0560">Oxidoreductase</keyword>
<evidence type="ECO:0000313" key="4">
    <source>
        <dbReference type="Proteomes" id="UP000798488"/>
    </source>
</evidence>
<feature type="domain" description="FAD dependent oxidoreductase" evidence="2">
    <location>
        <begin position="4"/>
        <end position="367"/>
    </location>
</feature>
<dbReference type="GO" id="GO:0005737">
    <property type="term" value="C:cytoplasm"/>
    <property type="evidence" value="ECO:0007669"/>
    <property type="project" value="TreeGrafter"/>
</dbReference>
<sequence>MQTDIIIIGAGVIGLSTAYHLARQNSTLKAHSKLRIMILEKEKFHGAGSTAQCTGGIRYQFTNPINIQLTQISYPYFLRFVADMHYPIYFRQRGYLFVTNSQERWQELHEIHNQLNSFEIPSQLFNRDEIYTAYPFISTSDLLGGSYCALDAYADPYGVMEGYYRQCRKLGVQVLCNAEVTDINVKNNQVTSVLFRPTNRPISPTTEPNEINATLVINTAGPHLHLLARMAGLELPVAPYRRQVYVCSPMPIIPAQVPLLVDLDTGFYLHVEKNGVLLLGGTDRDIAPGLETVVDRSRLTDFIATAIKRVPALEDAQITRIYTGIRSLTPDGLGILGETKIKNLYCVGGFGGNGFMHAPAIGLITACLVLGKQPPLDPTPFSPNRFTDATLAEKALF</sequence>
<dbReference type="Pfam" id="PF01266">
    <property type="entry name" value="DAO"/>
    <property type="match status" value="1"/>
</dbReference>
<dbReference type="RefSeq" id="WP_161823053.1">
    <property type="nucleotide sequence ID" value="NZ_LSRS01000007.1"/>
</dbReference>